<accession>A0AAD4V9P5</accession>
<name>A0AAD4V9P5_PRUDU</name>
<comment type="caution">
    <text evidence="2">The sequence shown here is derived from an EMBL/GenBank/DDBJ whole genome shotgun (WGS) entry which is preliminary data.</text>
</comment>
<evidence type="ECO:0000313" key="3">
    <source>
        <dbReference type="Proteomes" id="UP001054821"/>
    </source>
</evidence>
<evidence type="ECO:0000313" key="2">
    <source>
        <dbReference type="EMBL" id="KAI5319936.1"/>
    </source>
</evidence>
<dbReference type="AlphaFoldDB" id="A0AAD4V9P5"/>
<keyword evidence="3" id="KW-1185">Reference proteome</keyword>
<dbReference type="EMBL" id="JAJFAZ020000007">
    <property type="protein sequence ID" value="KAI5319936.1"/>
    <property type="molecule type" value="Genomic_DNA"/>
</dbReference>
<protein>
    <submittedName>
        <fullName evidence="2">Uncharacterized protein</fullName>
    </submittedName>
</protein>
<organism evidence="2 3">
    <name type="scientific">Prunus dulcis</name>
    <name type="common">Almond</name>
    <name type="synonym">Amygdalus dulcis</name>
    <dbReference type="NCBI Taxonomy" id="3755"/>
    <lineage>
        <taxon>Eukaryota</taxon>
        <taxon>Viridiplantae</taxon>
        <taxon>Streptophyta</taxon>
        <taxon>Embryophyta</taxon>
        <taxon>Tracheophyta</taxon>
        <taxon>Spermatophyta</taxon>
        <taxon>Magnoliopsida</taxon>
        <taxon>eudicotyledons</taxon>
        <taxon>Gunneridae</taxon>
        <taxon>Pentapetalae</taxon>
        <taxon>rosids</taxon>
        <taxon>fabids</taxon>
        <taxon>Rosales</taxon>
        <taxon>Rosaceae</taxon>
        <taxon>Amygdaloideae</taxon>
        <taxon>Amygdaleae</taxon>
        <taxon>Prunus</taxon>
    </lineage>
</organism>
<gene>
    <name evidence="2" type="ORF">L3X38_039644</name>
</gene>
<dbReference type="Proteomes" id="UP001054821">
    <property type="component" value="Chromosome 7"/>
</dbReference>
<evidence type="ECO:0000256" key="1">
    <source>
        <dbReference type="SAM" id="MobiDB-lite"/>
    </source>
</evidence>
<reference evidence="2 3" key="1">
    <citation type="journal article" date="2022" name="G3 (Bethesda)">
        <title>Whole-genome sequence and methylome profiling of the almond [Prunus dulcis (Mill.) D.A. Webb] cultivar 'Nonpareil'.</title>
        <authorList>
            <person name="D'Amico-Willman K.M."/>
            <person name="Ouma W.Z."/>
            <person name="Meulia T."/>
            <person name="Sideli G.M."/>
            <person name="Gradziel T.M."/>
            <person name="Fresnedo-Ramirez J."/>
        </authorList>
    </citation>
    <scope>NUCLEOTIDE SEQUENCE [LARGE SCALE GENOMIC DNA]</scope>
    <source>
        <strain evidence="2">Clone GOH B32 T37-40</strain>
    </source>
</reference>
<proteinExistence type="predicted"/>
<sequence>MDKKEHLYGFEDEKKKQEHEKDKNEEVENEKEKHNVKAKIGCGEAILEDVLSRLPVKSMLRVIDFFMEFEGATAGLYVAPPLGMQEVAFPHETPSFMKLHNQHLSLRIRPKFHLLHTAIFEARSEMVFRHIKVDPVKNTAHADESMTVPHIKVDIVNSYTRILITLTEGPSMYQRFIGPREFMLSNSFKQNEIVFHFGYDLHH</sequence>
<feature type="region of interest" description="Disordered" evidence="1">
    <location>
        <begin position="1"/>
        <end position="32"/>
    </location>
</feature>